<dbReference type="Proteomes" id="UP001500729">
    <property type="component" value="Unassembled WGS sequence"/>
</dbReference>
<keyword evidence="2" id="KW-1185">Reference proteome</keyword>
<evidence type="ECO:0000313" key="1">
    <source>
        <dbReference type="EMBL" id="GAA0548075.1"/>
    </source>
</evidence>
<proteinExistence type="predicted"/>
<reference evidence="1 2" key="1">
    <citation type="journal article" date="2019" name="Int. J. Syst. Evol. Microbiol.">
        <title>The Global Catalogue of Microorganisms (GCM) 10K type strain sequencing project: providing services to taxonomists for standard genome sequencing and annotation.</title>
        <authorList>
            <consortium name="The Broad Institute Genomics Platform"/>
            <consortium name="The Broad Institute Genome Sequencing Center for Infectious Disease"/>
            <person name="Wu L."/>
            <person name="Ma J."/>
        </authorList>
    </citation>
    <scope>NUCLEOTIDE SEQUENCE [LARGE SCALE GENOMIC DNA]</scope>
    <source>
        <strain evidence="1 2">JCM 10303</strain>
    </source>
</reference>
<name>A0ABN1DNE3_SACER</name>
<evidence type="ECO:0000313" key="2">
    <source>
        <dbReference type="Proteomes" id="UP001500729"/>
    </source>
</evidence>
<sequence length="84" mass="9416">MTSGHYWLPVAEEVGGVRHAFRGRRWEGRSADEAVCGRTVPMAQPSEMDWITFKSCRDCRHSLLSEAGIQPEVVHADRSSKSSQ</sequence>
<protein>
    <submittedName>
        <fullName evidence="1">Uncharacterized protein</fullName>
    </submittedName>
</protein>
<comment type="caution">
    <text evidence="1">The sequence shown here is derived from an EMBL/GenBank/DDBJ whole genome shotgun (WGS) entry which is preliminary data.</text>
</comment>
<accession>A0ABN1DNE3</accession>
<organism evidence="1 2">
    <name type="scientific">Saccharopolyspora erythraea</name>
    <name type="common">Streptomyces erythraeus</name>
    <dbReference type="NCBI Taxonomy" id="1836"/>
    <lineage>
        <taxon>Bacteria</taxon>
        <taxon>Bacillati</taxon>
        <taxon>Actinomycetota</taxon>
        <taxon>Actinomycetes</taxon>
        <taxon>Pseudonocardiales</taxon>
        <taxon>Pseudonocardiaceae</taxon>
        <taxon>Saccharopolyspora</taxon>
    </lineage>
</organism>
<dbReference type="EMBL" id="BAAAGS010000045">
    <property type="protein sequence ID" value="GAA0548075.1"/>
    <property type="molecule type" value="Genomic_DNA"/>
</dbReference>
<gene>
    <name evidence="1" type="ORF">GCM10009533_53480</name>
</gene>